<sequence>MGTPLGVSTLFAYMGSWFSKKAMNMTDKVNVVEKRGNDTFYLTNLFDTKGAIWKTDFDMSQAGDKEKALLYCAPFATAIRKVGAMFANGRVYLTDSEGNDVTDPKLTALFKKPNPLQNSIAFFSQIEMVLRTYGYCPIYTNRIFKKGIPRTMWVIHPIHFHLTGTGKSLDQVDSDGIIKEAYVECGSEKKVLNKEEYFIIYDSDIHIPCNEGDEITFGTAVDSLSIPVSNWMASMQASNSLITNGGPKGIIYNNDNSEAGNAVMNSTEQESLLDRFKRKYGLMKEQFQIAVSRAKLGWIPLNYNSDQLKLHEEDKRCTEKIANAIGLNPSLFNESKFENQESAKRAGYQDLIIPNAEIIAEAFTENVCPEGTIMKIDFSHVECLQADKSKSSEVLQRVMDSMIKGKQAGLITGDEGRSVLAEYIDIDPEKPKGDYGNEE</sequence>
<dbReference type="EMBL" id="QRZH01000004">
    <property type="protein sequence ID" value="RGV56546.1"/>
    <property type="molecule type" value="Genomic_DNA"/>
</dbReference>
<organism evidence="1 2">
    <name type="scientific">Bacteroides fragilis</name>
    <dbReference type="NCBI Taxonomy" id="817"/>
    <lineage>
        <taxon>Bacteria</taxon>
        <taxon>Pseudomonadati</taxon>
        <taxon>Bacteroidota</taxon>
        <taxon>Bacteroidia</taxon>
        <taxon>Bacteroidales</taxon>
        <taxon>Bacteroidaceae</taxon>
        <taxon>Bacteroides</taxon>
    </lineage>
</organism>
<reference evidence="1 2" key="1">
    <citation type="submission" date="2018-08" db="EMBL/GenBank/DDBJ databases">
        <title>A genome reference for cultivated species of the human gut microbiota.</title>
        <authorList>
            <person name="Zou Y."/>
            <person name="Xue W."/>
            <person name="Luo G."/>
        </authorList>
    </citation>
    <scope>NUCLEOTIDE SEQUENCE [LARGE SCALE GENOMIC DNA]</scope>
    <source>
        <strain evidence="1 2">AF14-26</strain>
    </source>
</reference>
<protein>
    <submittedName>
        <fullName evidence="1">Phage portal protein</fullName>
    </submittedName>
</protein>
<accession>A0A412YGJ9</accession>
<dbReference type="Pfam" id="PF04860">
    <property type="entry name" value="Phage_portal"/>
    <property type="match status" value="1"/>
</dbReference>
<dbReference type="Proteomes" id="UP000286270">
    <property type="component" value="Unassembled WGS sequence"/>
</dbReference>
<gene>
    <name evidence="1" type="ORF">DWW08_06075</name>
</gene>
<proteinExistence type="predicted"/>
<name>A0A412YGJ9_BACFG</name>
<evidence type="ECO:0000313" key="2">
    <source>
        <dbReference type="Proteomes" id="UP000286270"/>
    </source>
</evidence>
<comment type="caution">
    <text evidence="1">The sequence shown here is derived from an EMBL/GenBank/DDBJ whole genome shotgun (WGS) entry which is preliminary data.</text>
</comment>
<dbReference type="AlphaFoldDB" id="A0A412YGJ9"/>
<dbReference type="InterPro" id="IPR006944">
    <property type="entry name" value="Phage/GTA_portal"/>
</dbReference>
<evidence type="ECO:0000313" key="1">
    <source>
        <dbReference type="EMBL" id="RGV56546.1"/>
    </source>
</evidence>